<proteinExistence type="predicted"/>
<accession>A0A1H9GEQ8</accession>
<reference evidence="1 2" key="1">
    <citation type="submission" date="2016-10" db="EMBL/GenBank/DDBJ databases">
        <authorList>
            <person name="de Groot N.N."/>
        </authorList>
    </citation>
    <scope>NUCLEOTIDE SEQUENCE [LARGE SCALE GENOMIC DNA]</scope>
    <source>
        <strain evidence="1 2">A52C2</strain>
    </source>
</reference>
<dbReference type="EMBL" id="FOFG01000005">
    <property type="protein sequence ID" value="SEQ48523.1"/>
    <property type="molecule type" value="Genomic_DNA"/>
</dbReference>
<name>A0A1H9GEQ8_9HYPH</name>
<evidence type="ECO:0000313" key="2">
    <source>
        <dbReference type="Proteomes" id="UP000199647"/>
    </source>
</evidence>
<dbReference type="STRING" id="1855383.SAMN05216548_10515"/>
<keyword evidence="2" id="KW-1185">Reference proteome</keyword>
<evidence type="ECO:0000313" key="1">
    <source>
        <dbReference type="EMBL" id="SEQ48523.1"/>
    </source>
</evidence>
<dbReference type="RefSeq" id="WP_092496170.1">
    <property type="nucleotide sequence ID" value="NZ_FOFG01000005.1"/>
</dbReference>
<protein>
    <submittedName>
        <fullName evidence="1">Uncharacterized protein</fullName>
    </submittedName>
</protein>
<organism evidence="1 2">
    <name type="scientific">Faunimonas pinastri</name>
    <dbReference type="NCBI Taxonomy" id="1855383"/>
    <lineage>
        <taxon>Bacteria</taxon>
        <taxon>Pseudomonadati</taxon>
        <taxon>Pseudomonadota</taxon>
        <taxon>Alphaproteobacteria</taxon>
        <taxon>Hyphomicrobiales</taxon>
        <taxon>Afifellaceae</taxon>
        <taxon>Faunimonas</taxon>
    </lineage>
</organism>
<dbReference type="Proteomes" id="UP000199647">
    <property type="component" value="Unassembled WGS sequence"/>
</dbReference>
<dbReference type="OrthoDB" id="7998904at2"/>
<gene>
    <name evidence="1" type="ORF">SAMN05216548_10515</name>
</gene>
<sequence>MAKTTIIKLHDPLVGHDGPIHRVVLREPTVSDVLEFGDPVAVGRTPSGTMIYAENLEAIRGYVERCLVEPKDHLILEMGGIRLARDLKQAVIDFFQSDDEDNAASKTSPSTSPSPE</sequence>
<dbReference type="AlphaFoldDB" id="A0A1H9GEQ8"/>